<keyword evidence="8" id="KW-0694">RNA-binding</keyword>
<evidence type="ECO:0000313" key="14">
    <source>
        <dbReference type="Proteomes" id="UP000759131"/>
    </source>
</evidence>
<evidence type="ECO:0000256" key="6">
    <source>
        <dbReference type="ARBA" id="ARBA00022771"/>
    </source>
</evidence>
<dbReference type="SMART" id="SM00356">
    <property type="entry name" value="ZnF_C3H1"/>
    <property type="match status" value="3"/>
</dbReference>
<dbReference type="GO" id="GO:0008270">
    <property type="term" value="F:zinc ion binding"/>
    <property type="evidence" value="ECO:0007669"/>
    <property type="project" value="UniProtKB-KW"/>
</dbReference>
<dbReference type="PANTHER" id="PTHR14738:SF29">
    <property type="entry name" value="ZINC FINGER CCCH DOMAIN-CONTAINING PROTEIN 14"/>
    <property type="match status" value="1"/>
</dbReference>
<feature type="domain" description="C3H1-type" evidence="12">
    <location>
        <begin position="166"/>
        <end position="186"/>
    </location>
</feature>
<dbReference type="AlphaFoldDB" id="A0A7R9Q6Y4"/>
<evidence type="ECO:0000256" key="1">
    <source>
        <dbReference type="ARBA" id="ARBA00004324"/>
    </source>
</evidence>
<dbReference type="GO" id="GO:0043488">
    <property type="term" value="P:regulation of mRNA stability"/>
    <property type="evidence" value="ECO:0007669"/>
    <property type="project" value="InterPro"/>
</dbReference>
<protein>
    <recommendedName>
        <fullName evidence="3">Zinc finger CCCH domain-containing protein 14</fullName>
    </recommendedName>
</protein>
<evidence type="ECO:0000256" key="9">
    <source>
        <dbReference type="ARBA" id="ARBA00023242"/>
    </source>
</evidence>
<dbReference type="PANTHER" id="PTHR14738">
    <property type="entry name" value="ZINC FINGER CCCH DOMAIN-CONTAINING PROTEIN 14"/>
    <property type="match status" value="1"/>
</dbReference>
<evidence type="ECO:0000256" key="10">
    <source>
        <dbReference type="PROSITE-ProRule" id="PRU00723"/>
    </source>
</evidence>
<keyword evidence="7 10" id="KW-0862">Zinc</keyword>
<dbReference type="EMBL" id="CAJPIZ010013388">
    <property type="protein sequence ID" value="CAG2114219.1"/>
    <property type="molecule type" value="Genomic_DNA"/>
</dbReference>
<dbReference type="GO" id="GO:0016607">
    <property type="term" value="C:nuclear speck"/>
    <property type="evidence" value="ECO:0007669"/>
    <property type="project" value="UniProtKB-SubCell"/>
</dbReference>
<dbReference type="Gene3D" id="4.10.1000.40">
    <property type="match status" value="1"/>
</dbReference>
<dbReference type="Gene3D" id="4.10.1000.30">
    <property type="match status" value="1"/>
</dbReference>
<feature type="domain" description="C3H1-type" evidence="12">
    <location>
        <begin position="140"/>
        <end position="165"/>
    </location>
</feature>
<evidence type="ECO:0000256" key="7">
    <source>
        <dbReference type="ARBA" id="ARBA00022833"/>
    </source>
</evidence>
<evidence type="ECO:0000256" key="3">
    <source>
        <dbReference type="ARBA" id="ARBA00015071"/>
    </source>
</evidence>
<feature type="non-terminal residue" evidence="13">
    <location>
        <position position="306"/>
    </location>
</feature>
<keyword evidence="14" id="KW-1185">Reference proteome</keyword>
<feature type="region of interest" description="Disordered" evidence="11">
    <location>
        <begin position="286"/>
        <end position="306"/>
    </location>
</feature>
<dbReference type="EMBL" id="OC867963">
    <property type="protein sequence ID" value="CAD7633789.1"/>
    <property type="molecule type" value="Genomic_DNA"/>
</dbReference>
<feature type="zinc finger region" description="C3H1-type" evidence="10">
    <location>
        <begin position="140"/>
        <end position="165"/>
    </location>
</feature>
<organism evidence="13">
    <name type="scientific">Medioppia subpectinata</name>
    <dbReference type="NCBI Taxonomy" id="1979941"/>
    <lineage>
        <taxon>Eukaryota</taxon>
        <taxon>Metazoa</taxon>
        <taxon>Ecdysozoa</taxon>
        <taxon>Arthropoda</taxon>
        <taxon>Chelicerata</taxon>
        <taxon>Arachnida</taxon>
        <taxon>Acari</taxon>
        <taxon>Acariformes</taxon>
        <taxon>Sarcoptiformes</taxon>
        <taxon>Oribatida</taxon>
        <taxon>Brachypylina</taxon>
        <taxon>Oppioidea</taxon>
        <taxon>Oppiidae</taxon>
        <taxon>Medioppia</taxon>
    </lineage>
</organism>
<keyword evidence="6 10" id="KW-0863">Zinc-finger</keyword>
<dbReference type="FunFam" id="4.10.1000.40:FF:000006">
    <property type="entry name" value="Zinc finger CCCH domain-containing protein 14"/>
    <property type="match status" value="1"/>
</dbReference>
<dbReference type="FunFam" id="4.10.1000.30:FF:000001">
    <property type="entry name" value="Zinc finger CCCH domain-containing protein 14"/>
    <property type="match status" value="1"/>
</dbReference>
<sequence>MISSVASVVRLTQRKPSVPNELQANKNLLMTRYSLRVHRLLLVVEQSLDPQDLRNYLNVVKNDSDKTEDSDESLKTSRYVKKTELNPQFVVTLDGVDHNKYSQNSEIDDHLLLNEEMDTEFAENDEMVDNDLENDDLSANKSNERCRFWPNCKNGNHCEFQHPTTPCKTFPNCRFGDKCLYVHPNCKFDAMCSRRDCPFTHASKRKIAVPQYPPVPQYPTNPLPPNSGKYCKYQSNCKNMNCPFIHPKVCRFGAKCHSRDCQYIHPNGSYSSAVTPLPQPHQLKWKASDQHMSERQFADTDESMTT</sequence>
<comment type="similarity">
    <text evidence="2">Belongs to the ZC3H14 family.</text>
</comment>
<dbReference type="Pfam" id="PF14608">
    <property type="entry name" value="zf-CCCH_2"/>
    <property type="match status" value="5"/>
</dbReference>
<feature type="zinc finger region" description="C3H1-type" evidence="10">
    <location>
        <begin position="166"/>
        <end position="186"/>
    </location>
</feature>
<dbReference type="GO" id="GO:0005737">
    <property type="term" value="C:cytoplasm"/>
    <property type="evidence" value="ECO:0007669"/>
    <property type="project" value="TreeGrafter"/>
</dbReference>
<reference evidence="13" key="1">
    <citation type="submission" date="2020-11" db="EMBL/GenBank/DDBJ databases">
        <authorList>
            <person name="Tran Van P."/>
        </authorList>
    </citation>
    <scope>NUCLEOTIDE SEQUENCE</scope>
</reference>
<evidence type="ECO:0000256" key="8">
    <source>
        <dbReference type="ARBA" id="ARBA00022884"/>
    </source>
</evidence>
<dbReference type="InterPro" id="IPR000571">
    <property type="entry name" value="Znf_CCCH"/>
</dbReference>
<evidence type="ECO:0000313" key="13">
    <source>
        <dbReference type="EMBL" id="CAD7633789.1"/>
    </source>
</evidence>
<feature type="compositionally biased region" description="Basic and acidic residues" evidence="11">
    <location>
        <begin position="286"/>
        <end position="298"/>
    </location>
</feature>
<keyword evidence="4 10" id="KW-0479">Metal-binding</keyword>
<evidence type="ECO:0000256" key="5">
    <source>
        <dbReference type="ARBA" id="ARBA00022737"/>
    </source>
</evidence>
<dbReference type="GO" id="GO:0008143">
    <property type="term" value="F:poly(A) binding"/>
    <property type="evidence" value="ECO:0007669"/>
    <property type="project" value="InterPro"/>
</dbReference>
<comment type="subcellular location">
    <subcellularLocation>
        <location evidence="1">Nucleus speckle</location>
    </subcellularLocation>
</comment>
<keyword evidence="9" id="KW-0539">Nucleus</keyword>
<keyword evidence="5" id="KW-0677">Repeat</keyword>
<proteinExistence type="inferred from homology"/>
<evidence type="ECO:0000259" key="12">
    <source>
        <dbReference type="PROSITE" id="PS50103"/>
    </source>
</evidence>
<gene>
    <name evidence="13" type="ORF">OSB1V03_LOCUS14185</name>
</gene>
<dbReference type="OrthoDB" id="5589010at2759"/>
<dbReference type="PROSITE" id="PS50103">
    <property type="entry name" value="ZF_C3H1"/>
    <property type="match status" value="2"/>
</dbReference>
<dbReference type="Proteomes" id="UP000759131">
    <property type="component" value="Unassembled WGS sequence"/>
</dbReference>
<evidence type="ECO:0000256" key="11">
    <source>
        <dbReference type="SAM" id="MobiDB-lite"/>
    </source>
</evidence>
<evidence type="ECO:0000256" key="4">
    <source>
        <dbReference type="ARBA" id="ARBA00022723"/>
    </source>
</evidence>
<name>A0A7R9Q6Y4_9ACAR</name>
<evidence type="ECO:0000256" key="2">
    <source>
        <dbReference type="ARBA" id="ARBA00008423"/>
    </source>
</evidence>
<dbReference type="InterPro" id="IPR040366">
    <property type="entry name" value="Nab2/ZC3H14"/>
</dbReference>
<accession>A0A7R9Q6Y4</accession>